<gene>
    <name evidence="2" type="ORF">QJS10_CPA08g00942</name>
</gene>
<evidence type="ECO:0000313" key="2">
    <source>
        <dbReference type="EMBL" id="KAK1310749.1"/>
    </source>
</evidence>
<dbReference type="Proteomes" id="UP001180020">
    <property type="component" value="Unassembled WGS sequence"/>
</dbReference>
<organism evidence="2 3">
    <name type="scientific">Acorus calamus</name>
    <name type="common">Sweet flag</name>
    <dbReference type="NCBI Taxonomy" id="4465"/>
    <lineage>
        <taxon>Eukaryota</taxon>
        <taxon>Viridiplantae</taxon>
        <taxon>Streptophyta</taxon>
        <taxon>Embryophyta</taxon>
        <taxon>Tracheophyta</taxon>
        <taxon>Spermatophyta</taxon>
        <taxon>Magnoliopsida</taxon>
        <taxon>Liliopsida</taxon>
        <taxon>Acoraceae</taxon>
        <taxon>Acorus</taxon>
    </lineage>
</organism>
<feature type="compositionally biased region" description="Polar residues" evidence="1">
    <location>
        <begin position="53"/>
        <end position="67"/>
    </location>
</feature>
<feature type="region of interest" description="Disordered" evidence="1">
    <location>
        <begin position="38"/>
        <end position="67"/>
    </location>
</feature>
<name>A0AAV9ED19_ACOCL</name>
<dbReference type="AlphaFoldDB" id="A0AAV9ED19"/>
<comment type="caution">
    <text evidence="2">The sequence shown here is derived from an EMBL/GenBank/DDBJ whole genome shotgun (WGS) entry which is preliminary data.</text>
</comment>
<reference evidence="2" key="2">
    <citation type="submission" date="2023-06" db="EMBL/GenBank/DDBJ databases">
        <authorList>
            <person name="Ma L."/>
            <person name="Liu K.-W."/>
            <person name="Li Z."/>
            <person name="Hsiao Y.-Y."/>
            <person name="Qi Y."/>
            <person name="Fu T."/>
            <person name="Tang G."/>
            <person name="Zhang D."/>
            <person name="Sun W.-H."/>
            <person name="Liu D.-K."/>
            <person name="Li Y."/>
            <person name="Chen G.-Z."/>
            <person name="Liu X.-D."/>
            <person name="Liao X.-Y."/>
            <person name="Jiang Y.-T."/>
            <person name="Yu X."/>
            <person name="Hao Y."/>
            <person name="Huang J."/>
            <person name="Zhao X.-W."/>
            <person name="Ke S."/>
            <person name="Chen Y.-Y."/>
            <person name="Wu W.-L."/>
            <person name="Hsu J.-L."/>
            <person name="Lin Y.-F."/>
            <person name="Huang M.-D."/>
            <person name="Li C.-Y."/>
            <person name="Huang L."/>
            <person name="Wang Z.-W."/>
            <person name="Zhao X."/>
            <person name="Zhong W.-Y."/>
            <person name="Peng D.-H."/>
            <person name="Ahmad S."/>
            <person name="Lan S."/>
            <person name="Zhang J.-S."/>
            <person name="Tsai W.-C."/>
            <person name="Van De Peer Y."/>
            <person name="Liu Z.-J."/>
        </authorList>
    </citation>
    <scope>NUCLEOTIDE SEQUENCE</scope>
    <source>
        <strain evidence="2">CP</strain>
        <tissue evidence="2">Leaves</tissue>
    </source>
</reference>
<evidence type="ECO:0000256" key="1">
    <source>
        <dbReference type="SAM" id="MobiDB-lite"/>
    </source>
</evidence>
<dbReference type="EMBL" id="JAUJYO010000008">
    <property type="protein sequence ID" value="KAK1310749.1"/>
    <property type="molecule type" value="Genomic_DNA"/>
</dbReference>
<accession>A0AAV9ED19</accession>
<sequence length="79" mass="9031">MLKIYAADLKEAEQTKKDRWKGLAYDILDDQQDITRGRAWSTRSSRRPPESGLTMSSSARMNTSTKAFENMCDDSLNKI</sequence>
<protein>
    <submittedName>
        <fullName evidence="2">Uncharacterized protein</fullName>
    </submittedName>
</protein>
<keyword evidence="3" id="KW-1185">Reference proteome</keyword>
<proteinExistence type="predicted"/>
<reference evidence="2" key="1">
    <citation type="journal article" date="2023" name="Nat. Commun.">
        <title>Diploid and tetraploid genomes of Acorus and the evolution of monocots.</title>
        <authorList>
            <person name="Ma L."/>
            <person name="Liu K.W."/>
            <person name="Li Z."/>
            <person name="Hsiao Y.Y."/>
            <person name="Qi Y."/>
            <person name="Fu T."/>
            <person name="Tang G.D."/>
            <person name="Zhang D."/>
            <person name="Sun W.H."/>
            <person name="Liu D.K."/>
            <person name="Li Y."/>
            <person name="Chen G.Z."/>
            <person name="Liu X.D."/>
            <person name="Liao X.Y."/>
            <person name="Jiang Y.T."/>
            <person name="Yu X."/>
            <person name="Hao Y."/>
            <person name="Huang J."/>
            <person name="Zhao X.W."/>
            <person name="Ke S."/>
            <person name="Chen Y.Y."/>
            <person name="Wu W.L."/>
            <person name="Hsu J.L."/>
            <person name="Lin Y.F."/>
            <person name="Huang M.D."/>
            <person name="Li C.Y."/>
            <person name="Huang L."/>
            <person name="Wang Z.W."/>
            <person name="Zhao X."/>
            <person name="Zhong W.Y."/>
            <person name="Peng D.H."/>
            <person name="Ahmad S."/>
            <person name="Lan S."/>
            <person name="Zhang J.S."/>
            <person name="Tsai W.C."/>
            <person name="Van de Peer Y."/>
            <person name="Liu Z.J."/>
        </authorList>
    </citation>
    <scope>NUCLEOTIDE SEQUENCE</scope>
    <source>
        <strain evidence="2">CP</strain>
    </source>
</reference>
<evidence type="ECO:0000313" key="3">
    <source>
        <dbReference type="Proteomes" id="UP001180020"/>
    </source>
</evidence>